<dbReference type="PANTHER" id="PTHR36129:SF3">
    <property type="match status" value="1"/>
</dbReference>
<dbReference type="Pfam" id="PF24562">
    <property type="entry name" value="CysR_MRC2_N"/>
    <property type="match status" value="1"/>
</dbReference>
<feature type="compositionally biased region" description="Polar residues" evidence="1">
    <location>
        <begin position="247"/>
        <end position="258"/>
    </location>
</feature>
<evidence type="ECO:0000256" key="1">
    <source>
        <dbReference type="SAM" id="MobiDB-lite"/>
    </source>
</evidence>
<evidence type="ECO:0000256" key="2">
    <source>
        <dbReference type="SAM" id="Phobius"/>
    </source>
</evidence>
<dbReference type="CDD" id="cd23385">
    <property type="entry name" value="beta-trefoil_Ricin_MRC-like"/>
    <property type="match status" value="1"/>
</dbReference>
<evidence type="ECO:0000313" key="6">
    <source>
        <dbReference type="Proteomes" id="UP001364617"/>
    </source>
</evidence>
<dbReference type="PANTHER" id="PTHR36129">
    <property type="entry name" value="ORGANIC SOLUTE TRANSPORTER SUBUNIT BETA-RELATED"/>
    <property type="match status" value="1"/>
</dbReference>
<evidence type="ECO:0000313" key="5">
    <source>
        <dbReference type="EMBL" id="KAK7176801.1"/>
    </source>
</evidence>
<keyword evidence="2" id="KW-0812">Transmembrane</keyword>
<dbReference type="InterPro" id="IPR029387">
    <property type="entry name" value="OSTbeta"/>
</dbReference>
<feature type="region of interest" description="Disordered" evidence="1">
    <location>
        <begin position="247"/>
        <end position="277"/>
    </location>
</feature>
<dbReference type="PROSITE" id="PS50231">
    <property type="entry name" value="RICIN_B_LECTIN"/>
    <property type="match status" value="1"/>
</dbReference>
<accession>A0AAN9DNU7</accession>
<dbReference type="GO" id="GO:0015721">
    <property type="term" value="P:bile acid and bile salt transport"/>
    <property type="evidence" value="ECO:0007669"/>
    <property type="project" value="InterPro"/>
</dbReference>
<dbReference type="GO" id="GO:0046982">
    <property type="term" value="F:protein heterodimerization activity"/>
    <property type="evidence" value="ECO:0007669"/>
    <property type="project" value="InterPro"/>
</dbReference>
<feature type="chain" id="PRO_5042885393" description="Ricin B lectin domain-containing protein" evidence="3">
    <location>
        <begin position="19"/>
        <end position="332"/>
    </location>
</feature>
<dbReference type="EMBL" id="JAYKXH010000001">
    <property type="protein sequence ID" value="KAK7176801.1"/>
    <property type="molecule type" value="Genomic_DNA"/>
</dbReference>
<dbReference type="InterPro" id="IPR052678">
    <property type="entry name" value="OST-beta_subunit"/>
</dbReference>
<feature type="compositionally biased region" description="Polar residues" evidence="1">
    <location>
        <begin position="316"/>
        <end position="325"/>
    </location>
</feature>
<dbReference type="InterPro" id="IPR035992">
    <property type="entry name" value="Ricin_B-like_lectins"/>
</dbReference>
<dbReference type="GO" id="GO:0005886">
    <property type="term" value="C:plasma membrane"/>
    <property type="evidence" value="ECO:0007669"/>
    <property type="project" value="InterPro"/>
</dbReference>
<dbReference type="Proteomes" id="UP001364617">
    <property type="component" value="Unassembled WGS sequence"/>
</dbReference>
<evidence type="ECO:0000259" key="4">
    <source>
        <dbReference type="Pfam" id="PF24562"/>
    </source>
</evidence>
<keyword evidence="3" id="KW-0732">Signal</keyword>
<dbReference type="SUPFAM" id="SSF50370">
    <property type="entry name" value="Ricin B-like lectins"/>
    <property type="match status" value="1"/>
</dbReference>
<feature type="signal peptide" evidence="3">
    <location>
        <begin position="1"/>
        <end position="18"/>
    </location>
</feature>
<keyword evidence="6" id="KW-1185">Reference proteome</keyword>
<keyword evidence="2" id="KW-0472">Membrane</keyword>
<dbReference type="AlphaFoldDB" id="A0AAN9DNU7"/>
<feature type="region of interest" description="Disordered" evidence="1">
    <location>
        <begin position="294"/>
        <end position="332"/>
    </location>
</feature>
<dbReference type="Pfam" id="PF15048">
    <property type="entry name" value="OSTbeta"/>
    <property type="match status" value="1"/>
</dbReference>
<evidence type="ECO:0000256" key="3">
    <source>
        <dbReference type="SAM" id="SignalP"/>
    </source>
</evidence>
<sequence>MLLLLWIALFLTWPGTFSFTIHNIKEDLCLEDSAEGGVELKTCSLDSVLQQWMWTDHWFLINTGTLRCLSSIRSDPVQTISCDSAQHLKWQCKAQQLISLKNALALSSERGILKLNTGEHNIWNSLDAADICQNKLRSRRDSDFEDEDDVFAEGPPAQGMTEAQMKFLQWYYRTEDPTSWKFGMMAFAFLGLLIGAMLLVMGMMANRNRKQIAKYKAATKVTELNPEMEGLQVIVTDQVTQVKEENSLSISSEHITTHNSHRDWEEPSTNSKASEEMKPGEIVLTWKDGNVSTLYPEPVSEGEGEQDVHNTDEETPSPNSHQVIASSEAIAF</sequence>
<reference evidence="5 6" key="1">
    <citation type="submission" date="2024-02" db="EMBL/GenBank/DDBJ databases">
        <title>Chromosome-level genome assembly of the Eurasian Minnow (Phoxinus phoxinus).</title>
        <authorList>
            <person name="Oriowo T.O."/>
            <person name="Martin S."/>
            <person name="Stange M."/>
            <person name="Chrysostomakis Y."/>
            <person name="Brown T."/>
            <person name="Winkler S."/>
            <person name="Kukowka S."/>
            <person name="Myers E.W."/>
            <person name="Bohne A."/>
        </authorList>
    </citation>
    <scope>NUCLEOTIDE SEQUENCE [LARGE SCALE GENOMIC DNA]</scope>
    <source>
        <strain evidence="5">ZFMK-TIS-60720</strain>
        <tissue evidence="5">Whole Organism</tissue>
    </source>
</reference>
<dbReference type="Gene3D" id="2.80.10.50">
    <property type="match status" value="1"/>
</dbReference>
<dbReference type="GO" id="GO:0022857">
    <property type="term" value="F:transmembrane transporter activity"/>
    <property type="evidence" value="ECO:0007669"/>
    <property type="project" value="InterPro"/>
</dbReference>
<organism evidence="5 6">
    <name type="scientific">Phoxinus phoxinus</name>
    <name type="common">Eurasian minnow</name>
    <dbReference type="NCBI Taxonomy" id="58324"/>
    <lineage>
        <taxon>Eukaryota</taxon>
        <taxon>Metazoa</taxon>
        <taxon>Chordata</taxon>
        <taxon>Craniata</taxon>
        <taxon>Vertebrata</taxon>
        <taxon>Euteleostomi</taxon>
        <taxon>Actinopterygii</taxon>
        <taxon>Neopterygii</taxon>
        <taxon>Teleostei</taxon>
        <taxon>Ostariophysi</taxon>
        <taxon>Cypriniformes</taxon>
        <taxon>Leuciscidae</taxon>
        <taxon>Phoxininae</taxon>
        <taxon>Phoxinus</taxon>
    </lineage>
</organism>
<comment type="caution">
    <text evidence="5">The sequence shown here is derived from an EMBL/GenBank/DDBJ whole genome shotgun (WGS) entry which is preliminary data.</text>
</comment>
<dbReference type="InterPro" id="IPR000772">
    <property type="entry name" value="Ricin_B_lectin"/>
</dbReference>
<proteinExistence type="predicted"/>
<feature type="domain" description="Ricin B lectin" evidence="4">
    <location>
        <begin position="19"/>
        <end position="133"/>
    </location>
</feature>
<protein>
    <recommendedName>
        <fullName evidence="4">Ricin B lectin domain-containing protein</fullName>
    </recommendedName>
</protein>
<gene>
    <name evidence="5" type="ORF">R3I93_000906</name>
</gene>
<name>A0AAN9DNU7_9TELE</name>
<feature type="transmembrane region" description="Helical" evidence="2">
    <location>
        <begin position="182"/>
        <end position="205"/>
    </location>
</feature>
<keyword evidence="2" id="KW-1133">Transmembrane helix</keyword>